<organism evidence="10 11">
    <name type="scientific">Adineta steineri</name>
    <dbReference type="NCBI Taxonomy" id="433720"/>
    <lineage>
        <taxon>Eukaryota</taxon>
        <taxon>Metazoa</taxon>
        <taxon>Spiralia</taxon>
        <taxon>Gnathifera</taxon>
        <taxon>Rotifera</taxon>
        <taxon>Eurotatoria</taxon>
        <taxon>Bdelloidea</taxon>
        <taxon>Adinetida</taxon>
        <taxon>Adinetidae</taxon>
        <taxon>Adineta</taxon>
    </lineage>
</organism>
<keyword evidence="3" id="KW-0677">Repeat</keyword>
<dbReference type="OrthoDB" id="10086456at2759"/>
<evidence type="ECO:0000256" key="6">
    <source>
        <dbReference type="PROSITE-ProRule" id="PRU00504"/>
    </source>
</evidence>
<dbReference type="PROSITE" id="PS51125">
    <property type="entry name" value="NHL"/>
    <property type="match status" value="1"/>
</dbReference>
<feature type="transmembrane region" description="Helical" evidence="7">
    <location>
        <begin position="913"/>
        <end position="936"/>
    </location>
</feature>
<comment type="subcellular location">
    <subcellularLocation>
        <location evidence="1">Membrane</location>
    </subcellularLocation>
</comment>
<evidence type="ECO:0000259" key="9">
    <source>
        <dbReference type="PROSITE" id="PS50262"/>
    </source>
</evidence>
<evidence type="ECO:0000256" key="7">
    <source>
        <dbReference type="SAM" id="Phobius"/>
    </source>
</evidence>
<name>A0A815BJ05_9BILA</name>
<feature type="repeat" description="NHL" evidence="6">
    <location>
        <begin position="179"/>
        <end position="218"/>
    </location>
</feature>
<dbReference type="AlphaFoldDB" id="A0A815BJ05"/>
<dbReference type="GO" id="GO:0008270">
    <property type="term" value="F:zinc ion binding"/>
    <property type="evidence" value="ECO:0007669"/>
    <property type="project" value="UniProtKB-KW"/>
</dbReference>
<proteinExistence type="predicted"/>
<feature type="signal peptide" evidence="8">
    <location>
        <begin position="1"/>
        <end position="23"/>
    </location>
</feature>
<feature type="transmembrane region" description="Helical" evidence="7">
    <location>
        <begin position="997"/>
        <end position="1015"/>
    </location>
</feature>
<protein>
    <recommendedName>
        <fullName evidence="9">G-protein coupled receptors family 1 profile domain-containing protein</fullName>
    </recommendedName>
</protein>
<accession>A0A815BJ05</accession>
<evidence type="ECO:0000313" key="10">
    <source>
        <dbReference type="EMBL" id="CAF1268172.1"/>
    </source>
</evidence>
<feature type="transmembrane region" description="Helical" evidence="7">
    <location>
        <begin position="1126"/>
        <end position="1146"/>
    </location>
</feature>
<dbReference type="Proteomes" id="UP000663891">
    <property type="component" value="Unassembled WGS sequence"/>
</dbReference>
<dbReference type="PROSITE" id="PS50262">
    <property type="entry name" value="G_PROTEIN_RECEP_F1_2"/>
    <property type="match status" value="1"/>
</dbReference>
<evidence type="ECO:0000313" key="11">
    <source>
        <dbReference type="Proteomes" id="UP000663891"/>
    </source>
</evidence>
<dbReference type="SUPFAM" id="SSF101898">
    <property type="entry name" value="NHL repeat"/>
    <property type="match status" value="1"/>
</dbReference>
<evidence type="ECO:0000256" key="2">
    <source>
        <dbReference type="ARBA" id="ARBA00022692"/>
    </source>
</evidence>
<keyword evidence="2 7" id="KW-0812">Transmembrane</keyword>
<evidence type="ECO:0000256" key="3">
    <source>
        <dbReference type="ARBA" id="ARBA00022737"/>
    </source>
</evidence>
<feature type="domain" description="G-protein coupled receptors family 1 profile" evidence="9">
    <location>
        <begin position="892"/>
        <end position="1177"/>
    </location>
</feature>
<keyword evidence="5 7" id="KW-0472">Membrane</keyword>
<evidence type="ECO:0000256" key="4">
    <source>
        <dbReference type="ARBA" id="ARBA00022989"/>
    </source>
</evidence>
<dbReference type="InterPro" id="IPR011042">
    <property type="entry name" value="6-blade_b-propeller_TolB-like"/>
</dbReference>
<keyword evidence="8" id="KW-0732">Signal</keyword>
<keyword evidence="4 7" id="KW-1133">Transmembrane helix</keyword>
<dbReference type="InterPro" id="IPR050952">
    <property type="entry name" value="TRIM-NHL_E3_ligases"/>
</dbReference>
<feature type="transmembrane region" description="Helical" evidence="7">
    <location>
        <begin position="1158"/>
        <end position="1179"/>
    </location>
</feature>
<dbReference type="InterPro" id="IPR001258">
    <property type="entry name" value="NHL_repeat"/>
</dbReference>
<evidence type="ECO:0000256" key="8">
    <source>
        <dbReference type="SAM" id="SignalP"/>
    </source>
</evidence>
<dbReference type="PANTHER" id="PTHR24104:SF25">
    <property type="entry name" value="PROTEIN LIN-41"/>
    <property type="match status" value="1"/>
</dbReference>
<evidence type="ECO:0000256" key="5">
    <source>
        <dbReference type="ARBA" id="ARBA00023136"/>
    </source>
</evidence>
<feature type="transmembrane region" description="Helical" evidence="7">
    <location>
        <begin position="874"/>
        <end position="901"/>
    </location>
</feature>
<feature type="chain" id="PRO_5032269968" description="G-protein coupled receptors family 1 profile domain-containing protein" evidence="8">
    <location>
        <begin position="24"/>
        <end position="1201"/>
    </location>
</feature>
<comment type="caution">
    <text evidence="10">The sequence shown here is derived from an EMBL/GenBank/DDBJ whole genome shotgun (WGS) entry which is preliminary data.</text>
</comment>
<dbReference type="Gene3D" id="1.20.1070.10">
    <property type="entry name" value="Rhodopsin 7-helix transmembrane proteins"/>
    <property type="match status" value="1"/>
</dbReference>
<evidence type="ECO:0000256" key="1">
    <source>
        <dbReference type="ARBA" id="ARBA00004370"/>
    </source>
</evidence>
<reference evidence="10" key="1">
    <citation type="submission" date="2021-02" db="EMBL/GenBank/DDBJ databases">
        <authorList>
            <person name="Nowell W R."/>
        </authorList>
    </citation>
    <scope>NUCLEOTIDE SEQUENCE</scope>
</reference>
<sequence>MTVDCMLKIWFYILIILHEITNAAEISYNQPKLPSCPQWDPYGITFANETTVGRGPLDIFIDRNNTIYVTDEYNGEIEVWNVEYFVPKTIKLDDSFKPWGLFVTIDENIYVGSEPNKNVEKWTLNETRGTIVMNTFDSCPGMFIDIKNNIYCSLGESHIVIKQSLYNNSNVTSVVAGNGSEGSANNMLNRPRGIFVTINFDLYVADCWNDRIQLFKVGQFNGITVTKSISTSSFNLLRPTGVFLDSDNYIYIVDNGNHRIIGSRSTGFYCIAGCTSKPGSTTTHLDYPYAAVFDNFGNIFVTDQDNHRIQKFLLITNNPNNSPIIQSIYSSILTENNQIFAQIDCEESNYYYETIQVEVNESGCYNLVSKSPIDTYGYINQDYFKPITPTENSFSYIGPFNANNEFELETSLLVNTKYILVVTTLNPNITGNFSVIATGPNHVIFNRINISWSIQKIYSSQLSMDDQVYARRGCQMFNYYYEAVKINVIETGYYIFTSNSTMNTYGVIYENNFNVFQYRKNLILEDNTNSCNNQFKISIQLQTNTTYVFVLTTFNANITGNYSLLVYGPNNITLNPINNLPQVFQSQYSSALSTTSRKYAREKCRLVNYYYEDIEMNVMTSGSYTITSHSDINTIGNLYKDRFNPLNSLENLITQNDEDCDNSQFQLVVDLYVNSTYILVVTTYLPDITGKFLIFASGPDQINFNPIDIQTIYTSILTKDTQTYSRVCGRTQYYYETIEINVENSSIYRFDSNSSIIIYGYIYENNFNPLNPTDNLVTRSNYSCGGYEFQFTAYLHSNITYILVITTFHSNVQGPFSLIIYGSNNIALNRTINHHDECIIGDRCNSYTKGIGLTLDDILRNEIQRNTTINNQSFLIKISIGLTIIIFVGGLINSILSLITFQNLELRKVGCGIYLLSSSITSLLTISMLTIKFWFVILTQINLSVNKLILQIGCISIESLLKVFVYADTWLNACVAVERAVHVSQGVKFNKNKSKRIARRISIVLPLFVMITLIHEPIHRHLLEYTTEKYTSQQYDYLTNQTDQHEINDTDKYEMEYHILCVINYSRSVQDYNTAILFFHLITPFIANLISAFYIVFGTARQRSITRTKQTYIRHILEQIIEHKQLIISPLILLILSMPRLIISLISGCVDVSNNPWLYLSGYFISFTPSMLIFVVFVFPSKLYMKTFKDSLQKWKRSIYS</sequence>
<dbReference type="GO" id="GO:0061630">
    <property type="term" value="F:ubiquitin protein ligase activity"/>
    <property type="evidence" value="ECO:0007669"/>
    <property type="project" value="TreeGrafter"/>
</dbReference>
<dbReference type="SUPFAM" id="SSF81321">
    <property type="entry name" value="Family A G protein-coupled receptor-like"/>
    <property type="match status" value="1"/>
</dbReference>
<dbReference type="CDD" id="cd05819">
    <property type="entry name" value="NHL"/>
    <property type="match status" value="1"/>
</dbReference>
<dbReference type="InterPro" id="IPR017452">
    <property type="entry name" value="GPCR_Rhodpsn_7TM"/>
</dbReference>
<dbReference type="PANTHER" id="PTHR24104">
    <property type="entry name" value="E3 UBIQUITIN-PROTEIN LIGASE NHLRC1-RELATED"/>
    <property type="match status" value="1"/>
</dbReference>
<dbReference type="GO" id="GO:0000209">
    <property type="term" value="P:protein polyubiquitination"/>
    <property type="evidence" value="ECO:0007669"/>
    <property type="project" value="TreeGrafter"/>
</dbReference>
<dbReference type="Gene3D" id="2.120.10.30">
    <property type="entry name" value="TolB, C-terminal domain"/>
    <property type="match status" value="1"/>
</dbReference>
<feature type="transmembrane region" description="Helical" evidence="7">
    <location>
        <begin position="1075"/>
        <end position="1097"/>
    </location>
</feature>
<dbReference type="GO" id="GO:0043161">
    <property type="term" value="P:proteasome-mediated ubiquitin-dependent protein catabolic process"/>
    <property type="evidence" value="ECO:0007669"/>
    <property type="project" value="TreeGrafter"/>
</dbReference>
<dbReference type="GO" id="GO:0016020">
    <property type="term" value="C:membrane"/>
    <property type="evidence" value="ECO:0007669"/>
    <property type="project" value="UniProtKB-SubCell"/>
</dbReference>
<gene>
    <name evidence="10" type="ORF">VCS650_LOCUS29263</name>
</gene>
<dbReference type="EMBL" id="CAJNON010000448">
    <property type="protein sequence ID" value="CAF1268172.1"/>
    <property type="molecule type" value="Genomic_DNA"/>
</dbReference>